<evidence type="ECO:0000313" key="3">
    <source>
        <dbReference type="Proteomes" id="UP000019744"/>
    </source>
</evidence>
<protein>
    <submittedName>
        <fullName evidence="2">Uncharacterized protein</fullName>
    </submittedName>
</protein>
<dbReference type="EMBL" id="KJ451625">
    <property type="protein sequence ID" value="AHN66648.1"/>
    <property type="molecule type" value="Genomic_DNA"/>
</dbReference>
<dbReference type="OrthoDB" id="14709at10239"/>
<feature type="region of interest" description="Disordered" evidence="1">
    <location>
        <begin position="24"/>
        <end position="49"/>
    </location>
</feature>
<dbReference type="Proteomes" id="UP000019744">
    <property type="component" value="Segment"/>
</dbReference>
<gene>
    <name evidence="2" type="ORF">Bcp1_173</name>
</gene>
<evidence type="ECO:0000313" key="2">
    <source>
        <dbReference type="EMBL" id="AHN66648.1"/>
    </source>
</evidence>
<name>X2JNE7_9CAUD</name>
<accession>X2JNE7</accession>
<dbReference type="KEGG" id="vg:19487380"/>
<organism evidence="2 3">
    <name type="scientific">Bacillus phage Bcp1</name>
    <dbReference type="NCBI Taxonomy" id="584892"/>
    <lineage>
        <taxon>Viruses</taxon>
        <taxon>Duplodnaviria</taxon>
        <taxon>Heunggongvirae</taxon>
        <taxon>Uroviricota</taxon>
        <taxon>Caudoviricetes</taxon>
        <taxon>Herelleviridae</taxon>
        <taxon>Bastillevirinae</taxon>
        <taxon>Caeruleovirus</taxon>
        <taxon>Caeruleovirus Bcp1</taxon>
    </lineage>
</organism>
<feature type="compositionally biased region" description="Basic and acidic residues" evidence="1">
    <location>
        <begin position="24"/>
        <end position="34"/>
    </location>
</feature>
<sequence length="154" mass="17865">MTMNREQQLELEILQKQAELRKLQKEKEDRKKPIPFDPEGTWRVTTEGDCEGRSTRHLGIYEGHVLDVVRQLAGQVYYQLTLERVQPQRATKLTKGARRSVQFHVSAGDREEQEKLPSGDSNAQFRALAQHLRDGESLKEGNYYNAVELTWEVK</sequence>
<dbReference type="RefSeq" id="YP_009031455.1">
    <property type="nucleotide sequence ID" value="NC_024137.1"/>
</dbReference>
<evidence type="ECO:0000256" key="1">
    <source>
        <dbReference type="SAM" id="MobiDB-lite"/>
    </source>
</evidence>
<proteinExistence type="predicted"/>
<keyword evidence="3" id="KW-1185">Reference proteome</keyword>
<dbReference type="GeneID" id="19487380"/>
<reference evidence="2 3" key="1">
    <citation type="journal article" date="2014" name="Genome Announc.">
        <title>Complete Genome Sequence of Bacillus cereus Sensu Lato Bacteriophage Bcp1.</title>
        <authorList>
            <person name="Schuch R."/>
            <person name="Pelzek A.J."/>
            <person name="Fazzini M.M."/>
            <person name="Nelson D.C."/>
            <person name="Fischetti V.A."/>
        </authorList>
    </citation>
    <scope>NUCLEOTIDE SEQUENCE [LARGE SCALE GENOMIC DNA]</scope>
</reference>